<evidence type="ECO:0000313" key="13">
    <source>
        <dbReference type="Proteomes" id="UP000187608"/>
    </source>
</evidence>
<dbReference type="PANTHER" id="PTHR32294:SF0">
    <property type="entry name" value="DNA POLYMERASE III SUBUNIT ALPHA"/>
    <property type="match status" value="1"/>
</dbReference>
<evidence type="ECO:0000256" key="1">
    <source>
        <dbReference type="ARBA" id="ARBA00004496"/>
    </source>
</evidence>
<dbReference type="Gene3D" id="1.10.10.1600">
    <property type="entry name" value="Bacterial DNA polymerase III alpha subunit, thumb domain"/>
    <property type="match status" value="1"/>
</dbReference>
<dbReference type="STRING" id="570947.SAMN05421687_10798"/>
<feature type="domain" description="Polymerase/histidinol phosphatase N-terminal" evidence="11">
    <location>
        <begin position="4"/>
        <end position="71"/>
    </location>
</feature>
<dbReference type="InterPro" id="IPR040982">
    <property type="entry name" value="DNA_pol3_finger"/>
</dbReference>
<keyword evidence="6" id="KW-0548">Nucleotidyltransferase</keyword>
<comment type="subcellular location">
    <subcellularLocation>
        <location evidence="1">Cytoplasm</location>
    </subcellularLocation>
</comment>
<name>A0A1N7JR04_9BACI</name>
<evidence type="ECO:0000256" key="5">
    <source>
        <dbReference type="ARBA" id="ARBA00022679"/>
    </source>
</evidence>
<comment type="similarity">
    <text evidence="2">Belongs to the DNA polymerase type-C family. DnaE subfamily.</text>
</comment>
<dbReference type="NCBIfam" id="TIGR00594">
    <property type="entry name" value="polc"/>
    <property type="match status" value="1"/>
</dbReference>
<dbReference type="Pfam" id="PF17657">
    <property type="entry name" value="DNA_pol3_finger"/>
    <property type="match status" value="1"/>
</dbReference>
<dbReference type="GO" id="GO:0003887">
    <property type="term" value="F:DNA-directed DNA polymerase activity"/>
    <property type="evidence" value="ECO:0007669"/>
    <property type="project" value="UniProtKB-KW"/>
</dbReference>
<dbReference type="RefSeq" id="WP_076559472.1">
    <property type="nucleotide sequence ID" value="NZ_FTOC01000007.1"/>
</dbReference>
<dbReference type="NCBIfam" id="NF004226">
    <property type="entry name" value="PRK05673.1"/>
    <property type="match status" value="1"/>
</dbReference>
<protein>
    <recommendedName>
        <fullName evidence="4">DNA polymerase III subunit alpha</fullName>
        <ecNumber evidence="3">2.7.7.7</ecNumber>
    </recommendedName>
</protein>
<dbReference type="Pfam" id="PF07733">
    <property type="entry name" value="DNA_pol3_alpha"/>
    <property type="match status" value="1"/>
</dbReference>
<reference evidence="13" key="1">
    <citation type="submission" date="2017-01" db="EMBL/GenBank/DDBJ databases">
        <authorList>
            <person name="Varghese N."/>
            <person name="Submissions S."/>
        </authorList>
    </citation>
    <scope>NUCLEOTIDE SEQUENCE [LARGE SCALE GENOMIC DNA]</scope>
    <source>
        <strain evidence="13">DSM 23127</strain>
    </source>
</reference>
<dbReference type="AlphaFoldDB" id="A0A1N7JR04"/>
<keyword evidence="7" id="KW-0235">DNA replication</keyword>
<dbReference type="SMART" id="SM00481">
    <property type="entry name" value="POLIIIAc"/>
    <property type="match status" value="1"/>
</dbReference>
<dbReference type="PANTHER" id="PTHR32294">
    <property type="entry name" value="DNA POLYMERASE III SUBUNIT ALPHA"/>
    <property type="match status" value="1"/>
</dbReference>
<dbReference type="CDD" id="cd04485">
    <property type="entry name" value="DnaE_OBF"/>
    <property type="match status" value="1"/>
</dbReference>
<evidence type="ECO:0000256" key="2">
    <source>
        <dbReference type="ARBA" id="ARBA00009496"/>
    </source>
</evidence>
<dbReference type="EMBL" id="FTOC01000007">
    <property type="protein sequence ID" value="SIS51747.1"/>
    <property type="molecule type" value="Genomic_DNA"/>
</dbReference>
<dbReference type="GO" id="GO:0008408">
    <property type="term" value="F:3'-5' exonuclease activity"/>
    <property type="evidence" value="ECO:0007669"/>
    <property type="project" value="InterPro"/>
</dbReference>
<dbReference type="InterPro" id="IPR011708">
    <property type="entry name" value="DNA_pol3_alpha_NTPase_dom"/>
</dbReference>
<dbReference type="InterPro" id="IPR004013">
    <property type="entry name" value="PHP_dom"/>
</dbReference>
<gene>
    <name evidence="12" type="ORF">SAMN05421687_10798</name>
</gene>
<sequence length="1099" mass="124660">MSYTHIGVKSGYSLMDSTINIDALVDKVSSQGASAVGLADLGSVSAWLTFYNACKNEGITPLLGVEVPLVSAGESYPVIMIAESEHGVGNILEITSYHHMKGNVILEEIQDLGEDVTAIWRTRETPVAQAVMEGREREVLSAYDSFRAVFPSMYIGVMATEYRQEQMLHGYLKQWERKNGIKCTAISDVRFLQEEDRETYEVLRAMKAGAPFEKGDSPLTITSLHNPSETESFFGDWPEVIENNEKIVSRAQVELQLSRSLLPSYPLKDQTSDEYLRKLCEEALNERYRGHNEEASERLDHELEVISSRQFSDYFLIVWDFVTFAKNSGIKVGPGRGSSAGSIVAYLLDITTVDPLEHGLLFERFLNPERQSMPDIDIDFSDHRRDEVITYVREKYGSDHVAQICTFGTFAARSTIREVGKALSVEEGDIAYILKQFPSDRSMGLQQIVKRSETLKSFIRSSEQMKRLFRIGSKIEGLPRHVSTHAAGVVISDHSLRRYTGMMDHDGPALLTQMAMGDVESLGLVKMDFLGLRNLSFLENVEKNIQKYKDSSFSIEAIPAEDEKTFEQLAKGRTNGIFQLESKGMRKVLRQLKPERFGDIVAVNALYRPGPMDFIPDYIERKHGTTQVTYPHKKVEPILRETYGVLVYQEQIMKIVQIVAGYSLGEADLFRRAVSKKQEEVITQQESRFLKGAGERGFEEGVAKELFSWIVRFSNYGFNKSHAVAYSFISYRLAFIKTHYPEYFLAELLNSATGDKEKIADYIREAKQGGLAVKPPYMNEAFPQSSVRGGSIVLGFMLIKGIGYKVGQSIVQERENGRFTNFFDFAMRCASFLDRNAIEVLVKAGSFDRLHSNRASLLASIEQALDQSELFREFQGDTGFLAEWSGQLVEKDPLPSLKRLNLEKEVLGTILSAHPLEEARKSLQKRGVDSLYAATRRKSGQISTAGVVDKIREIRTKRGEKMAFLTLSDEKDEMEAVVFPEVYRDCSAWLEEEMIVVSQGKIQDRKGERQLQVQKIRQMEEVREIFIKTAQEQYWETLGSAKSVAEDFPGEHDILLYVEDEQKAYKMPEGYRVSLGENVQQRFRQKFGDTRVAVRKKWK</sequence>
<evidence type="ECO:0000259" key="11">
    <source>
        <dbReference type="SMART" id="SM00481"/>
    </source>
</evidence>
<organism evidence="12 13">
    <name type="scientific">Salimicrobium flavidum</name>
    <dbReference type="NCBI Taxonomy" id="570947"/>
    <lineage>
        <taxon>Bacteria</taxon>
        <taxon>Bacillati</taxon>
        <taxon>Bacillota</taxon>
        <taxon>Bacilli</taxon>
        <taxon>Bacillales</taxon>
        <taxon>Bacillaceae</taxon>
        <taxon>Salimicrobium</taxon>
    </lineage>
</organism>
<keyword evidence="5" id="KW-0808">Transferase</keyword>
<dbReference type="Pfam" id="PF14579">
    <property type="entry name" value="HHH_6"/>
    <property type="match status" value="1"/>
</dbReference>
<evidence type="ECO:0000256" key="8">
    <source>
        <dbReference type="ARBA" id="ARBA00022932"/>
    </source>
</evidence>
<evidence type="ECO:0000256" key="10">
    <source>
        <dbReference type="ARBA" id="ARBA00049244"/>
    </source>
</evidence>
<keyword evidence="8" id="KW-0239">DNA-directed DNA polymerase</keyword>
<dbReference type="GO" id="GO:0003676">
    <property type="term" value="F:nucleic acid binding"/>
    <property type="evidence" value="ECO:0007669"/>
    <property type="project" value="InterPro"/>
</dbReference>
<dbReference type="SUPFAM" id="SSF89550">
    <property type="entry name" value="PHP domain-like"/>
    <property type="match status" value="1"/>
</dbReference>
<comment type="catalytic activity">
    <reaction evidence="10">
        <text>DNA(n) + a 2'-deoxyribonucleoside 5'-triphosphate = DNA(n+1) + diphosphate</text>
        <dbReference type="Rhea" id="RHEA:22508"/>
        <dbReference type="Rhea" id="RHEA-COMP:17339"/>
        <dbReference type="Rhea" id="RHEA-COMP:17340"/>
        <dbReference type="ChEBI" id="CHEBI:33019"/>
        <dbReference type="ChEBI" id="CHEBI:61560"/>
        <dbReference type="ChEBI" id="CHEBI:173112"/>
        <dbReference type="EC" id="2.7.7.7"/>
    </reaction>
</comment>
<dbReference type="Gene3D" id="3.20.20.140">
    <property type="entry name" value="Metal-dependent hydrolases"/>
    <property type="match status" value="1"/>
</dbReference>
<dbReference type="EC" id="2.7.7.7" evidence="3"/>
<evidence type="ECO:0000256" key="7">
    <source>
        <dbReference type="ARBA" id="ARBA00022705"/>
    </source>
</evidence>
<dbReference type="InterPro" id="IPR016195">
    <property type="entry name" value="Pol/histidinol_Pase-like"/>
</dbReference>
<accession>A0A1N7JR04</accession>
<dbReference type="SUPFAM" id="SSF160975">
    <property type="entry name" value="AF1531-like"/>
    <property type="match status" value="1"/>
</dbReference>
<keyword evidence="13" id="KW-1185">Reference proteome</keyword>
<dbReference type="InterPro" id="IPR029460">
    <property type="entry name" value="DNAPol_HHH"/>
</dbReference>
<proteinExistence type="inferred from homology"/>
<evidence type="ECO:0000313" key="12">
    <source>
        <dbReference type="EMBL" id="SIS51747.1"/>
    </source>
</evidence>
<dbReference type="GO" id="GO:0006260">
    <property type="term" value="P:DNA replication"/>
    <property type="evidence" value="ECO:0007669"/>
    <property type="project" value="UniProtKB-KW"/>
</dbReference>
<evidence type="ECO:0000256" key="3">
    <source>
        <dbReference type="ARBA" id="ARBA00012417"/>
    </source>
</evidence>
<dbReference type="OrthoDB" id="9803237at2"/>
<dbReference type="Gene3D" id="1.10.150.870">
    <property type="match status" value="1"/>
</dbReference>
<dbReference type="InterPro" id="IPR003141">
    <property type="entry name" value="Pol/His_phosphatase_N"/>
</dbReference>
<evidence type="ECO:0000256" key="6">
    <source>
        <dbReference type="ARBA" id="ARBA00022695"/>
    </source>
</evidence>
<evidence type="ECO:0000256" key="4">
    <source>
        <dbReference type="ARBA" id="ARBA00019114"/>
    </source>
</evidence>
<dbReference type="InterPro" id="IPR041931">
    <property type="entry name" value="DNA_pol3_alpha_thumb_dom"/>
</dbReference>
<dbReference type="InterPro" id="IPR004805">
    <property type="entry name" value="DnaE2/DnaE/PolC"/>
</dbReference>
<evidence type="ECO:0000256" key="9">
    <source>
        <dbReference type="ARBA" id="ARBA00025611"/>
    </source>
</evidence>
<dbReference type="InterPro" id="IPR004365">
    <property type="entry name" value="NA-bd_OB_tRNA"/>
</dbReference>
<dbReference type="Pfam" id="PF02811">
    <property type="entry name" value="PHP"/>
    <property type="match status" value="1"/>
</dbReference>
<comment type="function">
    <text evidence="9">DNA polymerase III is a complex, multichain enzyme responsible for most of the replicative synthesis in bacteria. This DNA polymerase also exhibits 3' to 5' exonuclease activity. The alpha chain is the DNA polymerase.</text>
</comment>
<dbReference type="GO" id="GO:0005737">
    <property type="term" value="C:cytoplasm"/>
    <property type="evidence" value="ECO:0007669"/>
    <property type="project" value="UniProtKB-SubCell"/>
</dbReference>
<dbReference type="Pfam" id="PF01336">
    <property type="entry name" value="tRNA_anti-codon"/>
    <property type="match status" value="1"/>
</dbReference>
<dbReference type="Proteomes" id="UP000187608">
    <property type="component" value="Unassembled WGS sequence"/>
</dbReference>